<gene>
    <name evidence="1" type="ORF">SAMN05660330_00788</name>
</gene>
<reference evidence="1 2" key="1">
    <citation type="submission" date="2016-10" db="EMBL/GenBank/DDBJ databases">
        <authorList>
            <person name="de Groot N.N."/>
        </authorList>
    </citation>
    <scope>NUCLEOTIDE SEQUENCE [LARGE SCALE GENOMIC DNA]</scope>
    <source>
        <strain evidence="1 2">DSM 12130</strain>
    </source>
</reference>
<evidence type="ECO:0000313" key="1">
    <source>
        <dbReference type="EMBL" id="SDO67055.1"/>
    </source>
</evidence>
<keyword evidence="2" id="KW-1185">Reference proteome</keyword>
<dbReference type="Proteomes" id="UP000199073">
    <property type="component" value="Unassembled WGS sequence"/>
</dbReference>
<name>A0A1H0LG61_9BACT</name>
<evidence type="ECO:0000313" key="2">
    <source>
        <dbReference type="Proteomes" id="UP000199073"/>
    </source>
</evidence>
<sequence>MTKEEIYERYWRNLLRIRKVYTSSSKDTDTMYVYYKQFAERDRDRLLKRYGHDPFTCG</sequence>
<dbReference type="STRING" id="91360.SAMN05660330_00788"/>
<protein>
    <submittedName>
        <fullName evidence="1">Uncharacterized protein</fullName>
    </submittedName>
</protein>
<accession>A0A1H0LG61</accession>
<organism evidence="1 2">
    <name type="scientific">Desulforhopalus singaporensis</name>
    <dbReference type="NCBI Taxonomy" id="91360"/>
    <lineage>
        <taxon>Bacteria</taxon>
        <taxon>Pseudomonadati</taxon>
        <taxon>Thermodesulfobacteriota</taxon>
        <taxon>Desulfobulbia</taxon>
        <taxon>Desulfobulbales</taxon>
        <taxon>Desulfocapsaceae</taxon>
        <taxon>Desulforhopalus</taxon>
    </lineage>
</organism>
<dbReference type="EMBL" id="FNJI01000004">
    <property type="protein sequence ID" value="SDO67055.1"/>
    <property type="molecule type" value="Genomic_DNA"/>
</dbReference>
<dbReference type="AlphaFoldDB" id="A0A1H0LG61"/>
<proteinExistence type="predicted"/>